<name>A0A6C0KKH4_9ZZZZ</name>
<accession>A0A6C0KKH4</accession>
<dbReference type="InterPro" id="IPR001173">
    <property type="entry name" value="Glyco_trans_2-like"/>
</dbReference>
<feature type="domain" description="Glycosyltransferase 2-like" evidence="1">
    <location>
        <begin position="4"/>
        <end position="120"/>
    </location>
</feature>
<organism evidence="2">
    <name type="scientific">viral metagenome</name>
    <dbReference type="NCBI Taxonomy" id="1070528"/>
    <lineage>
        <taxon>unclassified sequences</taxon>
        <taxon>metagenomes</taxon>
        <taxon>organismal metagenomes</taxon>
    </lineage>
</organism>
<proteinExistence type="predicted"/>
<dbReference type="Pfam" id="PF00535">
    <property type="entry name" value="Glycos_transf_2"/>
    <property type="match status" value="1"/>
</dbReference>
<dbReference type="EMBL" id="MN740925">
    <property type="protein sequence ID" value="QHU18119.1"/>
    <property type="molecule type" value="Genomic_DNA"/>
</dbReference>
<dbReference type="SUPFAM" id="SSF53448">
    <property type="entry name" value="Nucleotide-diphospho-sugar transferases"/>
    <property type="match status" value="1"/>
</dbReference>
<dbReference type="InterPro" id="IPR029044">
    <property type="entry name" value="Nucleotide-diphossugar_trans"/>
</dbReference>
<sequence length="236" mass="27244">MLTIAITTMRRFVFLKENIPTFLAHPQVNEVVVCDETGEDAALLEEQPFYTNPKLRVITNDSCLGIYQNKRKSIGISMSKYVAVLDSDNYFSEEWIDEIVEALRNSDGKTLFASADFKNINLKTNEFTFPCQEFSGLRLDKTNWNLMFERPRWNFLLNDGNWVVPRTVYTSLPKEVSSESLQAADAIFMLKCFIQRGYSIHYLPGLSYVHTVHDGSTWLQTAKESTRILNTTDWRL</sequence>
<dbReference type="Gene3D" id="3.90.550.10">
    <property type="entry name" value="Spore Coat Polysaccharide Biosynthesis Protein SpsA, Chain A"/>
    <property type="match status" value="1"/>
</dbReference>
<reference evidence="2" key="1">
    <citation type="journal article" date="2020" name="Nature">
        <title>Giant virus diversity and host interactions through global metagenomics.</title>
        <authorList>
            <person name="Schulz F."/>
            <person name="Roux S."/>
            <person name="Paez-Espino D."/>
            <person name="Jungbluth S."/>
            <person name="Walsh D.A."/>
            <person name="Denef V.J."/>
            <person name="McMahon K.D."/>
            <person name="Konstantinidis K.T."/>
            <person name="Eloe-Fadrosh E.A."/>
            <person name="Kyrpides N.C."/>
            <person name="Woyke T."/>
        </authorList>
    </citation>
    <scope>NUCLEOTIDE SEQUENCE</scope>
    <source>
        <strain evidence="2">GVMAG-S-3300013006-138</strain>
    </source>
</reference>
<evidence type="ECO:0000259" key="1">
    <source>
        <dbReference type="Pfam" id="PF00535"/>
    </source>
</evidence>
<dbReference type="CDD" id="cd00761">
    <property type="entry name" value="Glyco_tranf_GTA_type"/>
    <property type="match status" value="1"/>
</dbReference>
<evidence type="ECO:0000313" key="2">
    <source>
        <dbReference type="EMBL" id="QHU18119.1"/>
    </source>
</evidence>
<dbReference type="AlphaFoldDB" id="A0A6C0KKH4"/>
<protein>
    <recommendedName>
        <fullName evidence="1">Glycosyltransferase 2-like domain-containing protein</fullName>
    </recommendedName>
</protein>